<keyword evidence="2" id="KW-1133">Transmembrane helix</keyword>
<feature type="region of interest" description="Disordered" evidence="1">
    <location>
        <begin position="77"/>
        <end position="98"/>
    </location>
</feature>
<feature type="transmembrane region" description="Helical" evidence="2">
    <location>
        <begin position="110"/>
        <end position="133"/>
    </location>
</feature>
<name>A0A1Y1ZKW0_9PLEO</name>
<evidence type="ECO:0000259" key="3">
    <source>
        <dbReference type="Pfam" id="PF06916"/>
    </source>
</evidence>
<feature type="domain" description="DUF1279" evidence="3">
    <location>
        <begin position="101"/>
        <end position="221"/>
    </location>
</feature>
<dbReference type="Pfam" id="PF06916">
    <property type="entry name" value="FAM210A-B_dom"/>
    <property type="match status" value="1"/>
</dbReference>
<dbReference type="EMBL" id="MCFA01000067">
    <property type="protein sequence ID" value="ORY10898.1"/>
    <property type="molecule type" value="Genomic_DNA"/>
</dbReference>
<protein>
    <recommendedName>
        <fullName evidence="3">DUF1279 domain-containing protein</fullName>
    </recommendedName>
</protein>
<accession>A0A1Y1ZKW0</accession>
<keyword evidence="2" id="KW-0812">Transmembrane</keyword>
<evidence type="ECO:0000313" key="5">
    <source>
        <dbReference type="Proteomes" id="UP000193144"/>
    </source>
</evidence>
<dbReference type="InterPro" id="IPR045866">
    <property type="entry name" value="FAM210A/B-like"/>
</dbReference>
<dbReference type="OrthoDB" id="426386at2759"/>
<comment type="caution">
    <text evidence="4">The sequence shown here is derived from an EMBL/GenBank/DDBJ whole genome shotgun (WGS) entry which is preliminary data.</text>
</comment>
<sequence>MTLRAARGWSHPLLQRVVPRSHASPRTAPAGRSFYAPTQLATTLKSPCRSLPRDGPCIARPQPSPLSRRFRSIRFKGDKSDRTLNPTPHLGSPEPAPSLAQRLRKLSREYGWSALGVYLAIGALDLPVSFVLVRMLGAERIGHYEHIIVEAFRNVVRMAFPDFGKHEAEAVEIAADNVEAITEKKEENGEASIWTQLALAYAIHKSVFIFVRVPLTAAITPKVVKTLRSWGYDIGKRKPKSK</sequence>
<dbReference type="InterPro" id="IPR009688">
    <property type="entry name" value="FAM210A/B-like_dom"/>
</dbReference>
<dbReference type="PANTHER" id="PTHR21377:SF0">
    <property type="entry name" value="PROTEIN FAM210B, MITOCHONDRIAL"/>
    <property type="match status" value="1"/>
</dbReference>
<proteinExistence type="predicted"/>
<organism evidence="4 5">
    <name type="scientific">Clohesyomyces aquaticus</name>
    <dbReference type="NCBI Taxonomy" id="1231657"/>
    <lineage>
        <taxon>Eukaryota</taxon>
        <taxon>Fungi</taxon>
        <taxon>Dikarya</taxon>
        <taxon>Ascomycota</taxon>
        <taxon>Pezizomycotina</taxon>
        <taxon>Dothideomycetes</taxon>
        <taxon>Pleosporomycetidae</taxon>
        <taxon>Pleosporales</taxon>
        <taxon>Lindgomycetaceae</taxon>
        <taxon>Clohesyomyces</taxon>
    </lineage>
</organism>
<keyword evidence="5" id="KW-1185">Reference proteome</keyword>
<evidence type="ECO:0000256" key="1">
    <source>
        <dbReference type="SAM" id="MobiDB-lite"/>
    </source>
</evidence>
<keyword evidence="2" id="KW-0472">Membrane</keyword>
<evidence type="ECO:0000256" key="2">
    <source>
        <dbReference type="SAM" id="Phobius"/>
    </source>
</evidence>
<gene>
    <name evidence="4" type="ORF">BCR34DRAFT_338969</name>
</gene>
<evidence type="ECO:0000313" key="4">
    <source>
        <dbReference type="EMBL" id="ORY10898.1"/>
    </source>
</evidence>
<dbReference type="PANTHER" id="PTHR21377">
    <property type="entry name" value="PROTEIN FAM210B, MITOCHONDRIAL"/>
    <property type="match status" value="1"/>
</dbReference>
<reference evidence="4 5" key="1">
    <citation type="submission" date="2016-07" db="EMBL/GenBank/DDBJ databases">
        <title>Pervasive Adenine N6-methylation of Active Genes in Fungi.</title>
        <authorList>
            <consortium name="DOE Joint Genome Institute"/>
            <person name="Mondo S.J."/>
            <person name="Dannebaum R.O."/>
            <person name="Kuo R.C."/>
            <person name="Labutti K."/>
            <person name="Haridas S."/>
            <person name="Kuo A."/>
            <person name="Salamov A."/>
            <person name="Ahrendt S.R."/>
            <person name="Lipzen A."/>
            <person name="Sullivan W."/>
            <person name="Andreopoulos W.B."/>
            <person name="Clum A."/>
            <person name="Lindquist E."/>
            <person name="Daum C."/>
            <person name="Ramamoorthy G.K."/>
            <person name="Gryganskyi A."/>
            <person name="Culley D."/>
            <person name="Magnuson J.K."/>
            <person name="James T.Y."/>
            <person name="O'Malley M.A."/>
            <person name="Stajich J.E."/>
            <person name="Spatafora J.W."/>
            <person name="Visel A."/>
            <person name="Grigoriev I.V."/>
        </authorList>
    </citation>
    <scope>NUCLEOTIDE SEQUENCE [LARGE SCALE GENOMIC DNA]</scope>
    <source>
        <strain evidence="4 5">CBS 115471</strain>
    </source>
</reference>
<dbReference type="STRING" id="1231657.A0A1Y1ZKW0"/>
<dbReference type="Proteomes" id="UP000193144">
    <property type="component" value="Unassembled WGS sequence"/>
</dbReference>
<dbReference type="GO" id="GO:0005739">
    <property type="term" value="C:mitochondrion"/>
    <property type="evidence" value="ECO:0007669"/>
    <property type="project" value="TreeGrafter"/>
</dbReference>
<dbReference type="AlphaFoldDB" id="A0A1Y1ZKW0"/>